<keyword evidence="1" id="KW-0732">Signal</keyword>
<dbReference type="KEGG" id="eva:EIB75_15870"/>
<evidence type="ECO:0000259" key="2">
    <source>
        <dbReference type="Pfam" id="PF18962"/>
    </source>
</evidence>
<dbReference type="Gene3D" id="2.60.40.740">
    <property type="match status" value="1"/>
</dbReference>
<dbReference type="SUPFAM" id="SSF49313">
    <property type="entry name" value="Cadherin-like"/>
    <property type="match status" value="1"/>
</dbReference>
<dbReference type="InterPro" id="IPR026444">
    <property type="entry name" value="Secre_tail"/>
</dbReference>
<dbReference type="EMBL" id="CP034160">
    <property type="protein sequence ID" value="AZI56649.1"/>
    <property type="molecule type" value="Genomic_DNA"/>
</dbReference>
<dbReference type="AlphaFoldDB" id="A0A3G8ZH52"/>
<protein>
    <submittedName>
        <fullName evidence="3">T9SS C-terminal target domain-containing protein</fullName>
    </submittedName>
</protein>
<dbReference type="GO" id="GO:0016020">
    <property type="term" value="C:membrane"/>
    <property type="evidence" value="ECO:0007669"/>
    <property type="project" value="InterPro"/>
</dbReference>
<organism evidence="3 4">
    <name type="scientific">Epilithonimonas vandammei</name>
    <dbReference type="NCBI Taxonomy" id="2487072"/>
    <lineage>
        <taxon>Bacteria</taxon>
        <taxon>Pseudomonadati</taxon>
        <taxon>Bacteroidota</taxon>
        <taxon>Flavobacteriia</taxon>
        <taxon>Flavobacteriales</taxon>
        <taxon>Weeksellaceae</taxon>
        <taxon>Chryseobacterium group</taxon>
        <taxon>Epilithonimonas</taxon>
    </lineage>
</organism>
<feature type="domain" description="Secretion system C-terminal sorting" evidence="2">
    <location>
        <begin position="728"/>
        <end position="795"/>
    </location>
</feature>
<sequence>MIYMRNFYRKIAILVIGLLTKLIFAQSYTQNFDDITTLAGDGWVIQNNSTPVGSLGWFQGTDTTATPTPGPFNSYNGATNSYIAANFNSTGNTGTISNWLITPNRTLRNGDVFTFYTRKPTINAGQTDYPDRLEVRMSTNGASTNVGAGATAVGDFTTLLLSINPTLVANIYPQVWTQYNITVSGLPAPTSGRIAFRYFVTGAGAFGTNSDYIGIDNVVYTPYVCPAFTMTTGGALTGGVAGVAYSTTLSQTGALGSPNFAIMGGALPPGLSLSSSGTISGTPTATGTFIFMARVNDASGCSASQIYSITVQCPTNPITMADFPILCSNGSVYTLIGAFPTGGTYSGTGVSGGKFDPAAGTQIITYKYTDPYGCTHFSSKIITVNPELNITTQPLASTICAGSNTTFTAVASNATGYQWQVNTGSGFTNITDSPIYSGATTSSLTVTGATANMTGYVYRAVISGSPGCSPKNSNSAALTVSSVSGSITKTDISCNGGSNGSIFLTPSGGVLPYTFEWNDGVKTQNRTGLAPGVYTVTIKDVNGCTGVTSVTIAEPTALVATAGTITNVACNGSATGSATVNVTGGTGSYTYAWNTTPVQTGMTATGLAAGTYTVTVKDANSCSVTSAFTITEAQAVTAPTGASTQTFDAGDTLSVLVVNGQNIKWYSTAADANNHVNALPISTIIVNNTTYYATQTIGGCESKASLPVRARSEVLNVSDLNGKDKIQIYPNPVKESMYFNGDVKISKVVIMSIDGKRVFEKSLNGERKLNIHTLIQGVYLIKIFTDNGVQTIKFIKN</sequence>
<reference evidence="4" key="1">
    <citation type="submission" date="2018-11" db="EMBL/GenBank/DDBJ databases">
        <title>Proposal to divide the Flavobacteriaceae and reorganize its genera based on Amino Acid Identity values calculated from whole genome sequences.</title>
        <authorList>
            <person name="Nicholson A.C."/>
            <person name="Gulvik C.A."/>
            <person name="Whitney A.M."/>
            <person name="Sheth M."/>
            <person name="Batra D."/>
            <person name="Pryor J."/>
            <person name="Bernardet J.-F."/>
            <person name="Hugo C."/>
            <person name="Kampfer P."/>
            <person name="Newman J.D."/>
            <person name="McQuiston J.R."/>
        </authorList>
    </citation>
    <scope>NUCLEOTIDE SEQUENCE [LARGE SCALE GENOMIC DNA]</scope>
    <source>
        <strain evidence="4">H6466</strain>
    </source>
</reference>
<dbReference type="InterPro" id="IPR025667">
    <property type="entry name" value="SprB_repeat"/>
</dbReference>
<dbReference type="Pfam" id="PF13573">
    <property type="entry name" value="SprB"/>
    <property type="match status" value="2"/>
</dbReference>
<proteinExistence type="predicted"/>
<dbReference type="NCBIfam" id="TIGR04183">
    <property type="entry name" value="Por_Secre_tail"/>
    <property type="match status" value="1"/>
</dbReference>
<dbReference type="InterPro" id="IPR015919">
    <property type="entry name" value="Cadherin-like_sf"/>
</dbReference>
<dbReference type="Gene3D" id="2.60.40.10">
    <property type="entry name" value="Immunoglobulins"/>
    <property type="match status" value="2"/>
</dbReference>
<evidence type="ECO:0000313" key="4">
    <source>
        <dbReference type="Proteomes" id="UP000272316"/>
    </source>
</evidence>
<dbReference type="GO" id="GO:0005509">
    <property type="term" value="F:calcium ion binding"/>
    <property type="evidence" value="ECO:0007669"/>
    <property type="project" value="InterPro"/>
</dbReference>
<evidence type="ECO:0000313" key="3">
    <source>
        <dbReference type="EMBL" id="AZI56649.1"/>
    </source>
</evidence>
<dbReference type="Pfam" id="PF05345">
    <property type="entry name" value="He_PIG"/>
    <property type="match status" value="1"/>
</dbReference>
<accession>A0A3G8ZH52</accession>
<dbReference type="InterPro" id="IPR013783">
    <property type="entry name" value="Ig-like_fold"/>
</dbReference>
<dbReference type="Proteomes" id="UP000272316">
    <property type="component" value="Chromosome"/>
</dbReference>
<dbReference type="Gene3D" id="2.60.120.200">
    <property type="match status" value="1"/>
</dbReference>
<evidence type="ECO:0000256" key="1">
    <source>
        <dbReference type="ARBA" id="ARBA00022729"/>
    </source>
</evidence>
<gene>
    <name evidence="3" type="ORF">EIB75_15870</name>
</gene>
<name>A0A3G8ZH52_9FLAO</name>
<dbReference type="Pfam" id="PF18962">
    <property type="entry name" value="Por_Secre_tail"/>
    <property type="match status" value="1"/>
</dbReference>
<dbReference type="NCBIfam" id="NF038128">
    <property type="entry name" value="choice_anch_J"/>
    <property type="match status" value="1"/>
</dbReference>